<comment type="caution">
    <text evidence="1">The sequence shown here is derived from an EMBL/GenBank/DDBJ whole genome shotgun (WGS) entry which is preliminary data.</text>
</comment>
<accession>A0A2P5P5E6</accession>
<protein>
    <submittedName>
        <fullName evidence="1">Uncharacterized protein</fullName>
    </submittedName>
</protein>
<gene>
    <name evidence="1" type="ORF">JP09_009315</name>
</gene>
<reference evidence="1 2" key="1">
    <citation type="journal article" date="2017" name="ISME J.">
        <title>Grape pomace compost harbors organohalide-respiring Dehalogenimonas species with novel reductive dehalogenase genes.</title>
        <authorList>
            <person name="Yang Y."/>
            <person name="Higgins S.A."/>
            <person name="Yan J."/>
            <person name="Simsir B."/>
            <person name="Chourey K."/>
            <person name="Iyer R."/>
            <person name="Hettich R.L."/>
            <person name="Baldwin B."/>
            <person name="Ogles D.M."/>
            <person name="Loffler F.E."/>
        </authorList>
    </citation>
    <scope>NUCLEOTIDE SEQUENCE [LARGE SCALE GENOMIC DNA]</scope>
    <source>
        <strain evidence="1 2">GP</strain>
    </source>
</reference>
<organism evidence="1 2">
    <name type="scientific">Dehalogenimonas etheniformans</name>
    <dbReference type="NCBI Taxonomy" id="1536648"/>
    <lineage>
        <taxon>Bacteria</taxon>
        <taxon>Bacillati</taxon>
        <taxon>Chloroflexota</taxon>
        <taxon>Dehalococcoidia</taxon>
        <taxon>Dehalococcoidales</taxon>
        <taxon>Dehalococcoidaceae</taxon>
        <taxon>Dehalogenimonas</taxon>
    </lineage>
</organism>
<dbReference type="AlphaFoldDB" id="A0A2P5P5E6"/>
<name>A0A2P5P5E6_9CHLR</name>
<evidence type="ECO:0000313" key="1">
    <source>
        <dbReference type="EMBL" id="PPD57516.1"/>
    </source>
</evidence>
<dbReference type="Proteomes" id="UP000235653">
    <property type="component" value="Unassembled WGS sequence"/>
</dbReference>
<sequence length="85" mass="10054">MISPQLFFLPARTTNIRFPTIDQSRIFWIRFRKKLFPRREKTNANPGFGFEDLDFDVFSVLSLSKDEIRISDFFAGEVLGGIEYW</sequence>
<keyword evidence="2" id="KW-1185">Reference proteome</keyword>
<evidence type="ECO:0000313" key="2">
    <source>
        <dbReference type="Proteomes" id="UP000235653"/>
    </source>
</evidence>
<proteinExistence type="predicted"/>
<dbReference type="EMBL" id="JQAN02000012">
    <property type="protein sequence ID" value="PPD57516.1"/>
    <property type="molecule type" value="Genomic_DNA"/>
</dbReference>